<protein>
    <recommendedName>
        <fullName evidence="4">SWIM-type domain-containing protein</fullName>
    </recommendedName>
</protein>
<feature type="coiled-coil region" evidence="1">
    <location>
        <begin position="457"/>
        <end position="540"/>
    </location>
</feature>
<keyword evidence="1" id="KW-0175">Coiled coil</keyword>
<gene>
    <name evidence="2" type="ORF">SNEC2469_LOCUS31008</name>
</gene>
<dbReference type="Proteomes" id="UP000601435">
    <property type="component" value="Unassembled WGS sequence"/>
</dbReference>
<dbReference type="EMBL" id="CAJNJA010073808">
    <property type="protein sequence ID" value="CAE7910835.1"/>
    <property type="molecule type" value="Genomic_DNA"/>
</dbReference>
<dbReference type="AlphaFoldDB" id="A0A813BLX1"/>
<evidence type="ECO:0000256" key="1">
    <source>
        <dbReference type="SAM" id="Coils"/>
    </source>
</evidence>
<dbReference type="OrthoDB" id="10679569at2759"/>
<evidence type="ECO:0000313" key="3">
    <source>
        <dbReference type="Proteomes" id="UP000601435"/>
    </source>
</evidence>
<evidence type="ECO:0000313" key="2">
    <source>
        <dbReference type="EMBL" id="CAE7910835.1"/>
    </source>
</evidence>
<sequence length="582" mass="63866">MSESWMGLHGNATWSLARGHSVHVRSGNYAARQSFLDAEILIRTESGGYRISISELELLFGAHAVVMEGPLPGEYCPKVYRGATCKSKRVCTCGTFVQRAECPHVYFVAGLQGEMDLGHFPEKRKQGHPDQDPSLLGLKPFQAALARNMNVSVASLDKVLSPCPPWGELAALHENMDVNVDAWLAGTDNPCETWTHALEEDARRVMHDESQGEVCARETIATELAEQVKASALIAEATTAPRTQLELVAGLIRFSRIVARVKPDVLQLVVECWRLWLEFVVWCGEGGVQRHCRALVLQEQVPGAKAAWNSAAESSAGFSSSVLLDWKALARIEGVVTEIQRELNEVKVLSDSFEEPGTQSTLLAPTLAHVGVGELMHVAGGISPVGSRTKVLGSHVSGHGATLLHPLQPAGSVSPAYLYPAGTPRQTHSWHRELEERKWRANAEHILMIESSWAQRAKEAEEAASRSDERARVAEEAHGRLLREKAEMADAAQARARQLADEQEKYTSLEARETSLQATLSALEERAASADKLAAEHRAEQAAVADELDMVSGRFEEQLQHSMELKKELSRSRAETLCVRTI</sequence>
<evidence type="ECO:0008006" key="4">
    <source>
        <dbReference type="Google" id="ProtNLM"/>
    </source>
</evidence>
<keyword evidence="3" id="KW-1185">Reference proteome</keyword>
<name>A0A813BLX1_9DINO</name>
<proteinExistence type="predicted"/>
<accession>A0A813BLX1</accession>
<organism evidence="2 3">
    <name type="scientific">Symbiodinium necroappetens</name>
    <dbReference type="NCBI Taxonomy" id="1628268"/>
    <lineage>
        <taxon>Eukaryota</taxon>
        <taxon>Sar</taxon>
        <taxon>Alveolata</taxon>
        <taxon>Dinophyceae</taxon>
        <taxon>Suessiales</taxon>
        <taxon>Symbiodiniaceae</taxon>
        <taxon>Symbiodinium</taxon>
    </lineage>
</organism>
<comment type="caution">
    <text evidence="2">The sequence shown here is derived from an EMBL/GenBank/DDBJ whole genome shotgun (WGS) entry which is preliminary data.</text>
</comment>
<reference evidence="2" key="1">
    <citation type="submission" date="2021-02" db="EMBL/GenBank/DDBJ databases">
        <authorList>
            <person name="Dougan E. K."/>
            <person name="Rhodes N."/>
            <person name="Thang M."/>
            <person name="Chan C."/>
        </authorList>
    </citation>
    <scope>NUCLEOTIDE SEQUENCE</scope>
</reference>